<sequence length="146" mass="14837">MADLCAVGWHVCTGDADVAAHSPTGCDGATREGDKPLFFATRQSTNGCGVCANGTSTGPECDGASCSEGCMQTAVTSNDFYGCGNFGTEGACGPLNRFSDELCSGLPDSPWSCDASTPADDNGLCEAYTVTKTGSKFGGVLCCRDL</sequence>
<dbReference type="EMBL" id="CP071090">
    <property type="protein sequence ID" value="QSQ19109.1"/>
    <property type="molecule type" value="Genomic_DNA"/>
</dbReference>
<evidence type="ECO:0000313" key="1">
    <source>
        <dbReference type="EMBL" id="QSQ19109.1"/>
    </source>
</evidence>
<evidence type="ECO:0008006" key="3">
    <source>
        <dbReference type="Google" id="ProtNLM"/>
    </source>
</evidence>
<dbReference type="RefSeq" id="WP_206720697.1">
    <property type="nucleotide sequence ID" value="NZ_CP071090.1"/>
</dbReference>
<accession>A0ABX7NJU0</accession>
<gene>
    <name evidence="1" type="ORF">JY651_27585</name>
</gene>
<evidence type="ECO:0000313" key="2">
    <source>
        <dbReference type="Proteomes" id="UP000662747"/>
    </source>
</evidence>
<reference evidence="1 2" key="1">
    <citation type="submission" date="2021-02" db="EMBL/GenBank/DDBJ databases">
        <title>De Novo genome assembly of isolated myxobacteria.</title>
        <authorList>
            <person name="Stevens D.C."/>
        </authorList>
    </citation>
    <scope>NUCLEOTIDE SEQUENCE [LARGE SCALE GENOMIC DNA]</scope>
    <source>
        <strain evidence="2">SCPEA02</strain>
    </source>
</reference>
<keyword evidence="2" id="KW-1185">Reference proteome</keyword>
<dbReference type="Proteomes" id="UP000662747">
    <property type="component" value="Chromosome"/>
</dbReference>
<organism evidence="1 2">
    <name type="scientific">Pyxidicoccus parkwayensis</name>
    <dbReference type="NCBI Taxonomy" id="2813578"/>
    <lineage>
        <taxon>Bacteria</taxon>
        <taxon>Pseudomonadati</taxon>
        <taxon>Myxococcota</taxon>
        <taxon>Myxococcia</taxon>
        <taxon>Myxococcales</taxon>
        <taxon>Cystobacterineae</taxon>
        <taxon>Myxococcaceae</taxon>
        <taxon>Pyxidicoccus</taxon>
    </lineage>
</organism>
<protein>
    <recommendedName>
        <fullName evidence="3">Lipoprotein</fullName>
    </recommendedName>
</protein>
<name>A0ABX7NJU0_9BACT</name>
<proteinExistence type="predicted"/>